<dbReference type="InterPro" id="IPR001696">
    <property type="entry name" value="Na_channel_asu"/>
</dbReference>
<gene>
    <name evidence="16" type="primary">SCN11A</name>
</gene>
<comment type="subcellular location">
    <subcellularLocation>
        <location evidence="1 9">Cell membrane</location>
        <topology evidence="1 9">Multi-pass membrane protein</topology>
    </subcellularLocation>
</comment>
<dbReference type="Proteomes" id="UP000694863">
    <property type="component" value="Unplaced"/>
</dbReference>
<dbReference type="InterPro" id="IPR058542">
    <property type="entry name" value="IQ_SCN5A_C"/>
</dbReference>
<evidence type="ECO:0000259" key="13">
    <source>
        <dbReference type="Pfam" id="PF06512"/>
    </source>
</evidence>
<evidence type="ECO:0000259" key="14">
    <source>
        <dbReference type="Pfam" id="PF24609"/>
    </source>
</evidence>
<evidence type="ECO:0000256" key="7">
    <source>
        <dbReference type="ARBA" id="ARBA00023157"/>
    </source>
</evidence>
<feature type="transmembrane region" description="Helical" evidence="9">
    <location>
        <begin position="1486"/>
        <end position="1507"/>
    </location>
</feature>
<evidence type="ECO:0000256" key="6">
    <source>
        <dbReference type="ARBA" id="ARBA00023136"/>
    </source>
</evidence>
<evidence type="ECO:0000313" key="15">
    <source>
        <dbReference type="Proteomes" id="UP000694863"/>
    </source>
</evidence>
<keyword evidence="9" id="KW-0915">Sodium</keyword>
<dbReference type="Pfam" id="PF24609">
    <property type="entry name" value="IQ_SCN5A_C"/>
    <property type="match status" value="1"/>
</dbReference>
<dbReference type="InterPro" id="IPR010526">
    <property type="entry name" value="Na_trans_assoc_dom"/>
</dbReference>
<feature type="region of interest" description="Disordered" evidence="11">
    <location>
        <begin position="907"/>
        <end position="930"/>
    </location>
</feature>
<feature type="domain" description="Sodium ion transport-associated" evidence="13">
    <location>
        <begin position="814"/>
        <end position="1036"/>
    </location>
</feature>
<keyword evidence="6 9" id="KW-0472">Membrane</keyword>
<evidence type="ECO:0000256" key="8">
    <source>
        <dbReference type="ARBA" id="ARBA00036239"/>
    </source>
</evidence>
<feature type="compositionally biased region" description="Basic residues" evidence="11">
    <location>
        <begin position="458"/>
        <end position="470"/>
    </location>
</feature>
<dbReference type="Pfam" id="PF06512">
    <property type="entry name" value="Na_trans_assoc"/>
    <property type="match status" value="1"/>
</dbReference>
<dbReference type="GO" id="GO:0034220">
    <property type="term" value="P:monoatomic ion transmembrane transport"/>
    <property type="evidence" value="ECO:0007669"/>
    <property type="project" value="UniProtKB-KW"/>
</dbReference>
<dbReference type="Pfam" id="PF00520">
    <property type="entry name" value="Ion_trans"/>
    <property type="match status" value="4"/>
</dbReference>
<proteinExistence type="inferred from homology"/>
<feature type="transmembrane region" description="Helical" evidence="9">
    <location>
        <begin position="161"/>
        <end position="180"/>
    </location>
</feature>
<keyword evidence="5 9" id="KW-1133">Transmembrane helix</keyword>
<reference evidence="16" key="1">
    <citation type="submission" date="2025-08" db="UniProtKB">
        <authorList>
            <consortium name="RefSeq"/>
        </authorList>
    </citation>
    <scope>IDENTIFICATION</scope>
</reference>
<keyword evidence="9" id="KW-0894">Sodium channel</keyword>
<keyword evidence="15" id="KW-1185">Reference proteome</keyword>
<feature type="domain" description="SCN5A-like C-terminal IQ motif" evidence="14">
    <location>
        <begin position="1680"/>
        <end position="1712"/>
    </location>
</feature>
<evidence type="ECO:0000256" key="11">
    <source>
        <dbReference type="SAM" id="MobiDB-lite"/>
    </source>
</evidence>
<protein>
    <recommendedName>
        <fullName evidence="9">Sodium channel protein</fullName>
    </recommendedName>
</protein>
<comment type="caution">
    <text evidence="9">Lacks conserved residue(s) required for the propagation of feature annotation.</text>
</comment>
<dbReference type="Gene3D" id="1.20.5.1190">
    <property type="entry name" value="iswi atpase"/>
    <property type="match status" value="1"/>
</dbReference>
<comment type="similarity">
    <text evidence="9">Belongs to the sodium channel (TC 1.A.1.10) family.</text>
</comment>
<feature type="transmembrane region" description="Helical" evidence="9">
    <location>
        <begin position="1451"/>
        <end position="1474"/>
    </location>
</feature>
<keyword evidence="10" id="KW-0175">Coiled coil</keyword>
<keyword evidence="7" id="KW-1015">Disulfide bond</keyword>
<name>A0ABM0ZRV6_ECHTE</name>
<dbReference type="InterPro" id="IPR005821">
    <property type="entry name" value="Ion_trans_dom"/>
</dbReference>
<keyword evidence="9" id="KW-0406">Ion transport</keyword>
<dbReference type="RefSeq" id="XP_012861594.1">
    <property type="nucleotide sequence ID" value="XM_013006140.2"/>
</dbReference>
<accession>A0ABM0ZRV6</accession>
<keyword evidence="3 9" id="KW-0812">Transmembrane</keyword>
<dbReference type="Gene3D" id="1.10.238.10">
    <property type="entry name" value="EF-hand"/>
    <property type="match status" value="1"/>
</dbReference>
<organism evidence="15 16">
    <name type="scientific">Echinops telfairi</name>
    <name type="common">Lesser hedgehog tenrec</name>
    <dbReference type="NCBI Taxonomy" id="9371"/>
    <lineage>
        <taxon>Eukaryota</taxon>
        <taxon>Metazoa</taxon>
        <taxon>Chordata</taxon>
        <taxon>Craniata</taxon>
        <taxon>Vertebrata</taxon>
        <taxon>Euteleostomi</taxon>
        <taxon>Mammalia</taxon>
        <taxon>Eutheria</taxon>
        <taxon>Afrotheria</taxon>
        <taxon>Tenrecidae</taxon>
        <taxon>Tenrecinae</taxon>
        <taxon>Echinops</taxon>
    </lineage>
</organism>
<feature type="transmembrane region" description="Helical" evidence="9">
    <location>
        <begin position="1042"/>
        <end position="1060"/>
    </location>
</feature>
<evidence type="ECO:0000256" key="2">
    <source>
        <dbReference type="ARBA" id="ARBA00022475"/>
    </source>
</evidence>
<feature type="transmembrane region" description="Helical" evidence="9">
    <location>
        <begin position="1106"/>
        <end position="1125"/>
    </location>
</feature>
<feature type="transmembrane region" description="Helical" evidence="9">
    <location>
        <begin position="1355"/>
        <end position="1373"/>
    </location>
</feature>
<feature type="domain" description="Ion transport" evidence="12">
    <location>
        <begin position="128"/>
        <end position="406"/>
    </location>
</feature>
<evidence type="ECO:0000259" key="12">
    <source>
        <dbReference type="Pfam" id="PF00520"/>
    </source>
</evidence>
<evidence type="ECO:0000256" key="1">
    <source>
        <dbReference type="ARBA" id="ARBA00004651"/>
    </source>
</evidence>
<keyword evidence="9" id="KW-0739">Sodium transport</keyword>
<dbReference type="Gene3D" id="1.10.287.70">
    <property type="match status" value="4"/>
</dbReference>
<dbReference type="Gene3D" id="1.20.120.350">
    <property type="entry name" value="Voltage-gated potassium channels. Chain C"/>
    <property type="match status" value="4"/>
</dbReference>
<feature type="transmembrane region" description="Helical" evidence="9">
    <location>
        <begin position="131"/>
        <end position="149"/>
    </location>
</feature>
<keyword evidence="9 16" id="KW-0407">Ion channel</keyword>
<feature type="transmembrane region" description="Helical" evidence="9">
    <location>
        <begin position="574"/>
        <end position="592"/>
    </location>
</feature>
<comment type="function">
    <text evidence="9">Mediates the voltage-dependent sodium ion permeability of excitable membranes. Assuming opened or closed conformations in response to the voltage difference across the membrane, the protein forms a sodium-selective channel through which Na(+) ions may pass in accordance with their electrochemical gradient.</text>
</comment>
<evidence type="ECO:0000256" key="10">
    <source>
        <dbReference type="SAM" id="Coils"/>
    </source>
</evidence>
<dbReference type="InterPro" id="IPR027359">
    <property type="entry name" value="Volt_channel_dom_sf"/>
</dbReference>
<feature type="transmembrane region" description="Helical" evidence="9">
    <location>
        <begin position="1312"/>
        <end position="1335"/>
    </location>
</feature>
<keyword evidence="4" id="KW-0677">Repeat</keyword>
<feature type="transmembrane region" description="Helical" evidence="9">
    <location>
        <begin position="1385"/>
        <end position="1403"/>
    </location>
</feature>
<feature type="transmembrane region" description="Helical" evidence="9">
    <location>
        <begin position="374"/>
        <end position="396"/>
    </location>
</feature>
<dbReference type="PANTHER" id="PTHR10037">
    <property type="entry name" value="VOLTAGE-GATED CATION CHANNEL CALCIUM AND SODIUM"/>
    <property type="match status" value="1"/>
</dbReference>
<feature type="transmembrane region" description="Helical" evidence="9">
    <location>
        <begin position="1534"/>
        <end position="1558"/>
    </location>
</feature>
<keyword evidence="2" id="KW-1003">Cell membrane</keyword>
<dbReference type="PRINTS" id="PR00170">
    <property type="entry name" value="NACHANNEL"/>
</dbReference>
<evidence type="ECO:0000313" key="16">
    <source>
        <dbReference type="RefSeq" id="XP_012861594.1"/>
    </source>
</evidence>
<feature type="domain" description="Ion transport" evidence="12">
    <location>
        <begin position="1320"/>
        <end position="1568"/>
    </location>
</feature>
<dbReference type="SUPFAM" id="SSF81324">
    <property type="entry name" value="Voltage-gated potassium channels"/>
    <property type="match status" value="4"/>
</dbReference>
<feature type="transmembrane region" description="Helical" evidence="9">
    <location>
        <begin position="681"/>
        <end position="710"/>
    </location>
</feature>
<feature type="coiled-coil region" evidence="10">
    <location>
        <begin position="400"/>
        <end position="431"/>
    </location>
</feature>
<feature type="domain" description="Ion transport" evidence="12">
    <location>
        <begin position="1040"/>
        <end position="1301"/>
    </location>
</feature>
<feature type="transmembrane region" description="Helical" evidence="9">
    <location>
        <begin position="770"/>
        <end position="796"/>
    </location>
</feature>
<evidence type="ECO:0000256" key="4">
    <source>
        <dbReference type="ARBA" id="ARBA00022737"/>
    </source>
</evidence>
<keyword evidence="9" id="KW-0851">Voltage-gated channel</keyword>
<comment type="catalytic activity">
    <reaction evidence="8">
        <text>Na(+)(in) = Na(+)(out)</text>
        <dbReference type="Rhea" id="RHEA:34963"/>
        <dbReference type="ChEBI" id="CHEBI:29101"/>
    </reaction>
</comment>
<evidence type="ECO:0000256" key="9">
    <source>
        <dbReference type="RuleBase" id="RU361132"/>
    </source>
</evidence>
<evidence type="ECO:0000256" key="5">
    <source>
        <dbReference type="ARBA" id="ARBA00022989"/>
    </source>
</evidence>
<evidence type="ECO:0000256" key="3">
    <source>
        <dbReference type="ARBA" id="ARBA00022692"/>
    </source>
</evidence>
<feature type="region of interest" description="Disordered" evidence="11">
    <location>
        <begin position="458"/>
        <end position="490"/>
    </location>
</feature>
<dbReference type="InterPro" id="IPR043203">
    <property type="entry name" value="VGCC_Ca_Na"/>
</dbReference>
<feature type="transmembrane region" description="Helical" evidence="9">
    <location>
        <begin position="612"/>
        <end position="632"/>
    </location>
</feature>
<feature type="transmembrane region" description="Helical" evidence="9">
    <location>
        <begin position="1268"/>
        <end position="1292"/>
    </location>
</feature>
<feature type="transmembrane region" description="Helical" evidence="9">
    <location>
        <begin position="1151"/>
        <end position="1177"/>
    </location>
</feature>
<feature type="compositionally biased region" description="Polar residues" evidence="11">
    <location>
        <begin position="914"/>
        <end position="923"/>
    </location>
</feature>
<dbReference type="GeneID" id="101650453"/>
<dbReference type="PANTHER" id="PTHR10037:SF210">
    <property type="entry name" value="SODIUM CHANNEL PROTEIN TYPE 11 SUBUNIT ALPHA"/>
    <property type="match status" value="1"/>
</dbReference>
<feature type="domain" description="Ion transport" evidence="12">
    <location>
        <begin position="573"/>
        <end position="805"/>
    </location>
</feature>
<sequence length="1740" mass="198514">MEDKFYSVIFPDVRNFRPFTADSLDAINKRIAIQKQKKKSEDKTAIEPNPRPQLDLKASRKLPKLYGDVPRELIAKPLEDLDPFYRNHKTFMVLNKKKTIYRFSAKRALFIFGPFNSIRGLAIRVSVHSLFSMFIICTVIINCVFMAIAPGKDTSSTYAEYVFTGIYIFEALIKILARGFVLDEFSFLRDPWNWLDSIVIATAFVSYCPKTNISLSSLRTFRVFRALKAISVVSGLKVIAGALIRSVKKLVDVMILTFFCLSIFALVGQQLFMGNLNQRCVKVNCTNETIARDKEGCIEKKKGSTEDRMCSLWSNASSCSEQFTCKHTKHNPDYNYTNFDNFGLSLLAMFRLMTQDSWERLYQQTLHTTGYYSVFFFVVVIFLGSFYLVNLTLAVVTMAYEEQNRNVAAETEAKEKMFQEAQQLLKEEKEALVAMGIDRSSLTSLEASSFSPKKRKFFGSKKRKSFKKKSRNDQPSGSDSDEESKKKPHLLEQTKRLSQNLSVDPFDEHNDPFQRQRALSAVSILTITMQEQEKSQEPCLPCGENLASKYLIWNCSPQWICVKKVLKTVMTDPFTELAITICIIVNTIFLAMEHNKMDEGFVNMLNNGNQVFTGIFIAEMCLKILALDPYYYFQRRWNVFDCIVAILSFADVMTSTKWPFFRSFRVLRVFKLAKSWPTLNTLIKIIGHSFGALGNLTVVLAIVVFIFSVVGMQLFGTKFNANISNCSLTSLCPRRWHMEDFYHSFLVVFRILCGEWIDNMWECLQATENYLCIVIFLLIMVIGKLVVLNLFIALLLNSFSNEERDGNAEGGAKKTKVQLALDRFHRALCLVMRTLRHFCYKWCRRQRSARPKEVMGDSASQSKDIIPLVTDIRRGPGTLEALGAPPLPPKAVGDGQERTWLAPLAEEECDTESPDGNNPQTSLRPEAGKQVHELHQEAMKSTNLEVQSVEIDIFSEDDDYLTLQNPQKKSDTASMLSECSTIDPTDPFRRLPEMTPKKQPERCLPKGLGCCFPCCGVDKRKSPWVIWWNLRKTCYQIVKHSWFESFIIFVILLSSGALVFEDVHLSEQPQIQILLNCTDRIFTNIFILEMVLKWVAFGFGKYFTSAWCWLDFIIVIISVTSLINVKELKSFRTLRALRPLRALSQFEGMKVVVNALIGAIPAILNVLLVCLIFWLIFCIMGVNLFSGKFERCLNGTEIANVDSIANKTQCENQSYPWENLRVNFDNVGMAYLALLQVATFKGWMEIMYAAVDSTGAGNQPRFEENKYMYLYFIVFIILGSFFTLNLFIGVIIDNFNHQQKKISICRNKCQAFAFDLVTSQVFDILIISLIALNMVSMMAETADQSEDMTKILENLNLAFVVIFTVECLIKVFALRQYYFTNGWNLFDCVVVVLSIVSTMISALEHHNSIPFPPTLFRIVRLARIGRILRLVRAARGIRTLLFALMMSLPSLFNIGLLLFLVMFIYAIFGISNFSRVRPESGIDDIFNFRTFVSSMLCLFQITTSAGWDTLLGPMLVTNSSCDPSVDDCYLSVKAITYFVSYIIISFLIVVNMYIAVILENFNIATEESEDPLSEDDFEIFYEVWEKFDPKATQFIKYSALSDFADALPEPLRVPKPNRFQFLVMDLPMVSGNRLHCMDILFAFTTRVLGESDGLDAMKAMMEEKFMEANPFRKLYEPIITTTKRKEEERCAAVIQKAFRKYLGKMPKGDLEEGPPHSSLQTFCNGDLSSAGVTVGKVHCD</sequence>
<feature type="transmembrane region" description="Helical" evidence="9">
    <location>
        <begin position="253"/>
        <end position="272"/>
    </location>
</feature>
<keyword evidence="9" id="KW-0813">Transport</keyword>